<feature type="region of interest" description="Disordered" evidence="3">
    <location>
        <begin position="40"/>
        <end position="60"/>
    </location>
</feature>
<keyword evidence="5" id="KW-1185">Reference proteome</keyword>
<gene>
    <name evidence="4" type="ORF">JFN93_22625</name>
</gene>
<dbReference type="HAMAP" id="MF_00649">
    <property type="entry name" value="DNA_gyrase_inhibitor_YacG"/>
    <property type="match status" value="1"/>
</dbReference>
<evidence type="ECO:0000256" key="2">
    <source>
        <dbReference type="ARBA" id="ARBA00022833"/>
    </source>
</evidence>
<dbReference type="EMBL" id="JAEMHM010000025">
    <property type="protein sequence ID" value="MBJ6727519.1"/>
    <property type="molecule type" value="Genomic_DNA"/>
</dbReference>
<evidence type="ECO:0000256" key="3">
    <source>
        <dbReference type="SAM" id="MobiDB-lite"/>
    </source>
</evidence>
<evidence type="ECO:0000313" key="5">
    <source>
        <dbReference type="Proteomes" id="UP000636888"/>
    </source>
</evidence>
<dbReference type="Gene3D" id="3.30.50.10">
    <property type="entry name" value="Erythroid Transcription Factor GATA-1, subunit A"/>
    <property type="match status" value="1"/>
</dbReference>
<keyword evidence="1" id="KW-0479">Metal-binding</keyword>
<protein>
    <submittedName>
        <fullName evidence="4">DNA gyrase inhibitor YacG</fullName>
    </submittedName>
</protein>
<keyword evidence="2" id="KW-0862">Zinc</keyword>
<dbReference type="RefSeq" id="WP_199386661.1">
    <property type="nucleotide sequence ID" value="NZ_JAEMHM010000025.1"/>
</dbReference>
<dbReference type="SUPFAM" id="SSF57716">
    <property type="entry name" value="Glucocorticoid receptor-like (DNA-binding domain)"/>
    <property type="match status" value="1"/>
</dbReference>
<dbReference type="GO" id="GO:0006355">
    <property type="term" value="P:regulation of DNA-templated transcription"/>
    <property type="evidence" value="ECO:0007669"/>
    <property type="project" value="InterPro"/>
</dbReference>
<accession>A0A8J7M2G2</accession>
<proteinExistence type="inferred from homology"/>
<dbReference type="GO" id="GO:0008270">
    <property type="term" value="F:zinc ion binding"/>
    <property type="evidence" value="ECO:0007669"/>
    <property type="project" value="InterPro"/>
</dbReference>
<dbReference type="InterPro" id="IPR013088">
    <property type="entry name" value="Znf_NHR/GATA"/>
</dbReference>
<dbReference type="InterPro" id="IPR005584">
    <property type="entry name" value="DNA_gyrase_inhibitor_YacG"/>
</dbReference>
<evidence type="ECO:0000256" key="1">
    <source>
        <dbReference type="ARBA" id="ARBA00022723"/>
    </source>
</evidence>
<evidence type="ECO:0000313" key="4">
    <source>
        <dbReference type="EMBL" id="MBJ6727519.1"/>
    </source>
</evidence>
<dbReference type="AlphaFoldDB" id="A0A8J7M2G2"/>
<reference evidence="4" key="1">
    <citation type="submission" date="2020-12" db="EMBL/GenBank/DDBJ databases">
        <title>Geomonas sp. Red875, isolated from river sediment.</title>
        <authorList>
            <person name="Xu Z."/>
            <person name="Zhang Z."/>
            <person name="Masuda Y."/>
            <person name="Itoh H."/>
            <person name="Senoo K."/>
        </authorList>
    </citation>
    <scope>NUCLEOTIDE SEQUENCE</scope>
    <source>
        <strain evidence="4">Red875</strain>
    </source>
</reference>
<name>A0A8J7M2G2_9BACT</name>
<comment type="caution">
    <text evidence="4">The sequence shown here is derived from an EMBL/GenBank/DDBJ whole genome shotgun (WGS) entry which is preliminary data.</text>
</comment>
<dbReference type="Pfam" id="PF03884">
    <property type="entry name" value="YacG"/>
    <property type="match status" value="1"/>
</dbReference>
<dbReference type="Proteomes" id="UP000636888">
    <property type="component" value="Unassembled WGS sequence"/>
</dbReference>
<dbReference type="PANTHER" id="PTHR36150:SF1">
    <property type="entry name" value="DNA GYRASE INHIBITOR YACG"/>
    <property type="match status" value="1"/>
</dbReference>
<dbReference type="PANTHER" id="PTHR36150">
    <property type="entry name" value="DNA GYRASE INHIBITOR YACG"/>
    <property type="match status" value="1"/>
</dbReference>
<sequence length="60" mass="6851">MTTIKCPQCRKETTLEGNPNRPFCSERCKLIDLGTWATEGYRFPGEKAPTRSDDEEEPSE</sequence>
<organism evidence="4 5">
    <name type="scientific">Geomesophilobacter sediminis</name>
    <dbReference type="NCBI Taxonomy" id="2798584"/>
    <lineage>
        <taxon>Bacteria</taxon>
        <taxon>Pseudomonadati</taxon>
        <taxon>Thermodesulfobacteriota</taxon>
        <taxon>Desulfuromonadia</taxon>
        <taxon>Geobacterales</taxon>
        <taxon>Geobacteraceae</taxon>
        <taxon>Geomesophilobacter</taxon>
    </lineage>
</organism>